<comment type="caution">
    <text evidence="2">The sequence shown here is derived from an EMBL/GenBank/DDBJ whole genome shotgun (WGS) entry which is preliminary data.</text>
</comment>
<dbReference type="Proteomes" id="UP000229756">
    <property type="component" value="Unassembled WGS sequence"/>
</dbReference>
<dbReference type="AlphaFoldDB" id="A0A2M8ELU2"/>
<keyword evidence="1" id="KW-1133">Transmembrane helix</keyword>
<dbReference type="EMBL" id="PFSJ01000017">
    <property type="protein sequence ID" value="PJC23701.1"/>
    <property type="molecule type" value="Genomic_DNA"/>
</dbReference>
<reference evidence="3" key="1">
    <citation type="submission" date="2017-09" db="EMBL/GenBank/DDBJ databases">
        <title>Depth-based differentiation of microbial function through sediment-hosted aquifers and enrichment of novel symbionts in the deep terrestrial subsurface.</title>
        <authorList>
            <person name="Probst A.J."/>
            <person name="Ladd B."/>
            <person name="Jarett J.K."/>
            <person name="Geller-Mcgrath D.E."/>
            <person name="Sieber C.M.K."/>
            <person name="Emerson J.B."/>
            <person name="Anantharaman K."/>
            <person name="Thomas B.C."/>
            <person name="Malmstrom R."/>
            <person name="Stieglmeier M."/>
            <person name="Klingl A."/>
            <person name="Woyke T."/>
            <person name="Ryan C.M."/>
            <person name="Banfield J.F."/>
        </authorList>
    </citation>
    <scope>NUCLEOTIDE SEQUENCE [LARGE SCALE GENOMIC DNA]</scope>
</reference>
<keyword evidence="1" id="KW-0472">Membrane</keyword>
<sequence>MGNYSKLLQANFGGLIGLIVMLLAYLYHVDRFVGHWTIFILTIVSLYIFCFAFEYQRITLILARCVKSKVATEVSISDIQAWLSSPMLGFIFLLESIVFGIISGYLLSINIIYLVIVLFIKYIVLAWIPVPLPFGVLFRLINRELITLTQPSIFLGNMMLILQLKHIYKEMPHDKTYEDWAFKEYGNNIL</sequence>
<evidence type="ECO:0000313" key="3">
    <source>
        <dbReference type="Proteomes" id="UP000229756"/>
    </source>
</evidence>
<feature type="transmembrane region" description="Helical" evidence="1">
    <location>
        <begin position="112"/>
        <end position="138"/>
    </location>
</feature>
<gene>
    <name evidence="2" type="ORF">CO058_02085</name>
</gene>
<feature type="transmembrane region" description="Helical" evidence="1">
    <location>
        <begin position="7"/>
        <end position="27"/>
    </location>
</feature>
<evidence type="ECO:0000256" key="1">
    <source>
        <dbReference type="SAM" id="Phobius"/>
    </source>
</evidence>
<evidence type="ECO:0000313" key="2">
    <source>
        <dbReference type="EMBL" id="PJC23701.1"/>
    </source>
</evidence>
<protein>
    <submittedName>
        <fullName evidence="2">Uncharacterized protein</fullName>
    </submittedName>
</protein>
<accession>A0A2M8ELU2</accession>
<keyword evidence="1" id="KW-0812">Transmembrane</keyword>
<organism evidence="2 3">
    <name type="scientific">candidate division WWE3 bacterium CG_4_9_14_0_2_um_filter_35_11</name>
    <dbReference type="NCBI Taxonomy" id="1975077"/>
    <lineage>
        <taxon>Bacteria</taxon>
        <taxon>Katanobacteria</taxon>
    </lineage>
</organism>
<name>A0A2M8ELU2_UNCKA</name>
<proteinExistence type="predicted"/>
<feature type="transmembrane region" description="Helical" evidence="1">
    <location>
        <begin position="33"/>
        <end position="53"/>
    </location>
</feature>
<feature type="transmembrane region" description="Helical" evidence="1">
    <location>
        <begin position="87"/>
        <end position="106"/>
    </location>
</feature>